<proteinExistence type="predicted"/>
<sequence>YNQLCQQDFAQTPHFKDVGPLKHVSILNLFSIYVNYQNKVEICGKLVVKDEVIEVAIRTELEMPEGTLIDISANSYGANALIENDGLRTVFYIGQSYDGQVWDIGVGQDMPQNWTNISTMNPENCSSFATSVYLNQALIYGCSRLQPFRHNGICYENCSYNVFFDNGIERCIDKECNYSFILPLNEPRNWNICIECETVYNDSYGMLMCKHSCLSTQQTYHLKSLEYFCVYDAEEIKNYTKLKNLTFDEWNFQTCVKYNYSQNLGSFTCSDIIGCYDMQFVLLIDTDNFACATAESDSIFSDHIISDQIWSYNSPYYTQIGACPTDGCIRNNICNYSCVGMYCDVGIAFYYDQGFVCNTHSECDVFKIYNLTRNSSICSLRSCEYFNISLQDGNYSCIENLNEIIIYPQTNQLLWNQTLNGYLYIIGECDYNGCIYSQICYQAPNCEQNKCNISLIAVYSDNGMMCSDQCEYWYYNISTHKDQCKSQQCSDIQLQLISHSSSCIGNVENLSKFEETQLIVLSKINSSYYQEILGCELQMCISVRICQVCGLQQKCDEGLLQLIADLTFKCYDNLTQHCNQNIQKISTTSFNCTEDIQCNNLSLISFSDAEYCENLIDCDFNISIINYEQQCVNETQIVIIRINDSFYNSIAVDDEIMLNDNILIPNRDGTFTLTNEAAFNNSKLIKNMYFDAYENEFYFNYSALMTFVFNATLHENLTCNLQIYQSNNITICERTKYCNEAQELVISDFELQCKDLPNCTELNQNCLLDSNISDCDATFTTNKTAICIFDQFGLEFIQNASQKGNQQLKPNILCGVDEMIQQNCTANKISAIQSNLERIYTEAASFNGKSLNDVQCGNRQVEEAQGCTDKCAEQYNVKTKKCIANKMRVGKWK</sequence>
<dbReference type="EMBL" id="GDID01006256">
    <property type="protein sequence ID" value="JAP90350.1"/>
    <property type="molecule type" value="Transcribed_RNA"/>
</dbReference>
<evidence type="ECO:0000313" key="1">
    <source>
        <dbReference type="EMBL" id="JAP90350.1"/>
    </source>
</evidence>
<feature type="non-terminal residue" evidence="1">
    <location>
        <position position="1"/>
    </location>
</feature>
<accession>A0A146K088</accession>
<reference evidence="1" key="1">
    <citation type="submission" date="2015-07" db="EMBL/GenBank/DDBJ databases">
        <title>Adaptation to a free-living lifestyle via gene acquisitions in the diplomonad Trepomonas sp. PC1.</title>
        <authorList>
            <person name="Xu F."/>
            <person name="Jerlstrom-Hultqvist J."/>
            <person name="Kolisko M."/>
            <person name="Simpson A.G.B."/>
            <person name="Roger A.J."/>
            <person name="Svard S.G."/>
            <person name="Andersson J.O."/>
        </authorList>
    </citation>
    <scope>NUCLEOTIDE SEQUENCE</scope>
    <source>
        <strain evidence="1">PC1</strain>
    </source>
</reference>
<name>A0A146K088_9EUKA</name>
<dbReference type="AlphaFoldDB" id="A0A146K088"/>
<gene>
    <name evidence="1" type="ORF">TPC1_30155</name>
</gene>
<protein>
    <submittedName>
        <fullName evidence="1">Uncharacterized protein</fullName>
    </submittedName>
</protein>
<organism evidence="1">
    <name type="scientific">Trepomonas sp. PC1</name>
    <dbReference type="NCBI Taxonomy" id="1076344"/>
    <lineage>
        <taxon>Eukaryota</taxon>
        <taxon>Metamonada</taxon>
        <taxon>Diplomonadida</taxon>
        <taxon>Hexamitidae</taxon>
        <taxon>Hexamitinae</taxon>
        <taxon>Trepomonas</taxon>
    </lineage>
</organism>